<dbReference type="GO" id="GO:0009229">
    <property type="term" value="P:thiamine diphosphate biosynthetic process"/>
    <property type="evidence" value="ECO:0007669"/>
    <property type="project" value="UniProtKB-UniRule"/>
</dbReference>
<evidence type="ECO:0000313" key="14">
    <source>
        <dbReference type="Proteomes" id="UP000623681"/>
    </source>
</evidence>
<evidence type="ECO:0000256" key="11">
    <source>
        <dbReference type="RuleBase" id="RU004253"/>
    </source>
</evidence>
<dbReference type="GO" id="GO:0009228">
    <property type="term" value="P:thiamine biosynthetic process"/>
    <property type="evidence" value="ECO:0007669"/>
    <property type="project" value="UniProtKB-KW"/>
</dbReference>
<dbReference type="Pfam" id="PF02581">
    <property type="entry name" value="TMP-TENI"/>
    <property type="match status" value="1"/>
</dbReference>
<evidence type="ECO:0000259" key="12">
    <source>
        <dbReference type="Pfam" id="PF02581"/>
    </source>
</evidence>
<dbReference type="HAMAP" id="MF_00097">
    <property type="entry name" value="TMP_synthase"/>
    <property type="match status" value="1"/>
</dbReference>
<keyword evidence="2 9" id="KW-0808">Transferase</keyword>
<keyword evidence="3 9" id="KW-0479">Metal-binding</keyword>
<feature type="binding site" evidence="9">
    <location>
        <position position="72"/>
    </location>
    <ligand>
        <name>Mg(2+)</name>
        <dbReference type="ChEBI" id="CHEBI:18420"/>
    </ligand>
</feature>
<keyword evidence="5 9" id="KW-0784">Thiamine biosynthesis</keyword>
<evidence type="ECO:0000256" key="8">
    <source>
        <dbReference type="ARBA" id="ARBA00047883"/>
    </source>
</evidence>
<comment type="cofactor">
    <cofactor evidence="9">
        <name>Mg(2+)</name>
        <dbReference type="ChEBI" id="CHEBI:18420"/>
    </cofactor>
    <text evidence="9">Binds 1 Mg(2+) ion per subunit.</text>
</comment>
<evidence type="ECO:0000256" key="3">
    <source>
        <dbReference type="ARBA" id="ARBA00022723"/>
    </source>
</evidence>
<proteinExistence type="inferred from homology"/>
<feature type="binding site" evidence="9">
    <location>
        <position position="139"/>
    </location>
    <ligand>
        <name>4-amino-2-methyl-5-(diphosphooxymethyl)pyrimidine</name>
        <dbReference type="ChEBI" id="CHEBI:57841"/>
    </ligand>
</feature>
<evidence type="ECO:0000313" key="13">
    <source>
        <dbReference type="EMBL" id="MBL4933787.1"/>
    </source>
</evidence>
<dbReference type="RefSeq" id="WP_202769243.1">
    <property type="nucleotide sequence ID" value="NZ_JAESWA010000027.1"/>
</dbReference>
<dbReference type="SUPFAM" id="SSF51391">
    <property type="entry name" value="Thiamin phosphate synthase"/>
    <property type="match status" value="1"/>
</dbReference>
<evidence type="ECO:0000256" key="6">
    <source>
        <dbReference type="ARBA" id="ARBA00047334"/>
    </source>
</evidence>
<name>A0A937FJX2_9CLOT</name>
<feature type="binding site" evidence="9">
    <location>
        <position position="91"/>
    </location>
    <ligand>
        <name>Mg(2+)</name>
        <dbReference type="ChEBI" id="CHEBI:18420"/>
    </ligand>
</feature>
<evidence type="ECO:0000256" key="2">
    <source>
        <dbReference type="ARBA" id="ARBA00022679"/>
    </source>
</evidence>
<comment type="caution">
    <text evidence="13">The sequence shown here is derived from an EMBL/GenBank/DDBJ whole genome shotgun (WGS) entry which is preliminary data.</text>
</comment>
<feature type="binding site" evidence="9">
    <location>
        <begin position="136"/>
        <end position="138"/>
    </location>
    <ligand>
        <name>2-[(2R,5Z)-2-carboxy-4-methylthiazol-5(2H)-ylidene]ethyl phosphate</name>
        <dbReference type="ChEBI" id="CHEBI:62899"/>
    </ligand>
</feature>
<dbReference type="InterPro" id="IPR034291">
    <property type="entry name" value="TMP_synthase"/>
</dbReference>
<organism evidence="13 14">
    <name type="scientific">Clostridium paridis</name>
    <dbReference type="NCBI Taxonomy" id="2803863"/>
    <lineage>
        <taxon>Bacteria</taxon>
        <taxon>Bacillati</taxon>
        <taxon>Bacillota</taxon>
        <taxon>Clostridia</taxon>
        <taxon>Eubacteriales</taxon>
        <taxon>Clostridiaceae</taxon>
        <taxon>Clostridium</taxon>
    </lineage>
</organism>
<gene>
    <name evidence="9" type="primary">thiE</name>
    <name evidence="13" type="ORF">JK634_18550</name>
</gene>
<dbReference type="NCBIfam" id="TIGR00693">
    <property type="entry name" value="thiE"/>
    <property type="match status" value="1"/>
</dbReference>
<dbReference type="FunFam" id="3.20.20.70:FF:000096">
    <property type="entry name" value="Thiamine-phosphate synthase"/>
    <property type="match status" value="1"/>
</dbReference>
<dbReference type="EMBL" id="JAESWA010000027">
    <property type="protein sequence ID" value="MBL4933787.1"/>
    <property type="molecule type" value="Genomic_DNA"/>
</dbReference>
<comment type="function">
    <text evidence="9">Condenses 4-methyl-5-(beta-hydroxyethyl)thiazole monophosphate (THZ-P) and 2-methyl-4-amino-5-hydroxymethyl pyrimidine pyrophosphate (HMP-PP) to form thiamine monophosphate (TMP).</text>
</comment>
<comment type="catalytic activity">
    <reaction evidence="7 9 10">
        <text>2-(2-carboxy-4-methylthiazol-5-yl)ethyl phosphate + 4-amino-2-methyl-5-(diphosphooxymethyl)pyrimidine + 2 H(+) = thiamine phosphate + CO2 + diphosphate</text>
        <dbReference type="Rhea" id="RHEA:47848"/>
        <dbReference type="ChEBI" id="CHEBI:15378"/>
        <dbReference type="ChEBI" id="CHEBI:16526"/>
        <dbReference type="ChEBI" id="CHEBI:33019"/>
        <dbReference type="ChEBI" id="CHEBI:37575"/>
        <dbReference type="ChEBI" id="CHEBI:57841"/>
        <dbReference type="ChEBI" id="CHEBI:62890"/>
        <dbReference type="EC" id="2.5.1.3"/>
    </reaction>
</comment>
<evidence type="ECO:0000256" key="9">
    <source>
        <dbReference type="HAMAP-Rule" id="MF_00097"/>
    </source>
</evidence>
<feature type="binding site" evidence="9">
    <location>
        <position position="71"/>
    </location>
    <ligand>
        <name>4-amino-2-methyl-5-(diphosphooxymethyl)pyrimidine</name>
        <dbReference type="ChEBI" id="CHEBI:57841"/>
    </ligand>
</feature>
<comment type="similarity">
    <text evidence="9 10">Belongs to the thiamine-phosphate synthase family.</text>
</comment>
<dbReference type="EC" id="2.5.1.3" evidence="9"/>
<feature type="domain" description="Thiamine phosphate synthase/TenI" evidence="12">
    <location>
        <begin position="9"/>
        <end position="189"/>
    </location>
</feature>
<dbReference type="AlphaFoldDB" id="A0A937FJX2"/>
<keyword evidence="14" id="KW-1185">Reference proteome</keyword>
<evidence type="ECO:0000256" key="10">
    <source>
        <dbReference type="RuleBase" id="RU003826"/>
    </source>
</evidence>
<sequence length="206" mass="22370">MSKEVDYTLYLVTDRDMLKNRNIVEAVEEAILGGVTLVQVREKDISTSEFYKVASEIKEITSKNNVPIIINDRIDIALAIDADGVHVGQSDMPASIARKLIGPDKILGVSTATIDEAIKAEKEGADYLGVGAVFSTTTKDDARNVSLELLKEIKETVNIPIVAIGGINSKNVDKLKESNVDGVAVISDILAKEDIKQAARDIKEKF</sequence>
<keyword evidence="4 9" id="KW-0460">Magnesium</keyword>
<dbReference type="Proteomes" id="UP000623681">
    <property type="component" value="Unassembled WGS sequence"/>
</dbReference>
<feature type="binding site" evidence="9">
    <location>
        <position position="166"/>
    </location>
    <ligand>
        <name>2-[(2R,5Z)-2-carboxy-4-methylthiazol-5(2H)-ylidene]ethyl phosphate</name>
        <dbReference type="ChEBI" id="CHEBI:62899"/>
    </ligand>
</feature>
<dbReference type="CDD" id="cd00564">
    <property type="entry name" value="TMP_TenI"/>
    <property type="match status" value="1"/>
</dbReference>
<dbReference type="Gene3D" id="3.20.20.70">
    <property type="entry name" value="Aldolase class I"/>
    <property type="match status" value="1"/>
</dbReference>
<dbReference type="PANTHER" id="PTHR20857">
    <property type="entry name" value="THIAMINE-PHOSPHATE PYROPHOSPHORYLASE"/>
    <property type="match status" value="1"/>
</dbReference>
<evidence type="ECO:0000256" key="7">
    <source>
        <dbReference type="ARBA" id="ARBA00047851"/>
    </source>
</evidence>
<dbReference type="InterPro" id="IPR022998">
    <property type="entry name" value="ThiamineP_synth_TenI"/>
</dbReference>
<feature type="binding site" evidence="9">
    <location>
        <begin position="39"/>
        <end position="43"/>
    </location>
    <ligand>
        <name>4-amino-2-methyl-5-(diphosphooxymethyl)pyrimidine</name>
        <dbReference type="ChEBI" id="CHEBI:57841"/>
    </ligand>
</feature>
<dbReference type="PANTHER" id="PTHR20857:SF23">
    <property type="entry name" value="THIAMINE BIOSYNTHETIC BIFUNCTIONAL ENZYME"/>
    <property type="match status" value="1"/>
</dbReference>
<accession>A0A937FJX2</accession>
<evidence type="ECO:0000256" key="4">
    <source>
        <dbReference type="ARBA" id="ARBA00022842"/>
    </source>
</evidence>
<dbReference type="GO" id="GO:0000287">
    <property type="term" value="F:magnesium ion binding"/>
    <property type="evidence" value="ECO:0007669"/>
    <property type="project" value="UniProtKB-UniRule"/>
</dbReference>
<protein>
    <recommendedName>
        <fullName evidence="9">Thiamine-phosphate synthase</fullName>
        <shortName evidence="9">TP synthase</shortName>
        <shortName evidence="9">TPS</shortName>
        <ecNumber evidence="9">2.5.1.3</ecNumber>
    </recommendedName>
    <alternativeName>
        <fullName evidence="9">Thiamine-phosphate pyrophosphorylase</fullName>
        <shortName evidence="9">TMP pyrophosphorylase</shortName>
        <shortName evidence="9">TMP-PPase</shortName>
    </alternativeName>
</protein>
<reference evidence="13" key="1">
    <citation type="submission" date="2021-01" db="EMBL/GenBank/DDBJ databases">
        <title>Genome public.</title>
        <authorList>
            <person name="Liu C."/>
            <person name="Sun Q."/>
        </authorList>
    </citation>
    <scope>NUCLEOTIDE SEQUENCE</scope>
    <source>
        <strain evidence="13">YIM B02565</strain>
    </source>
</reference>
<dbReference type="GO" id="GO:0005737">
    <property type="term" value="C:cytoplasm"/>
    <property type="evidence" value="ECO:0007669"/>
    <property type="project" value="TreeGrafter"/>
</dbReference>
<comment type="pathway">
    <text evidence="1 9 11">Cofactor biosynthesis; thiamine diphosphate biosynthesis; thiamine phosphate from 4-amino-2-methyl-5-diphosphomethylpyrimidine and 4-methyl-5-(2-phosphoethyl)-thiazole: step 1/1.</text>
</comment>
<dbReference type="InterPro" id="IPR036206">
    <property type="entry name" value="ThiamineP_synth_sf"/>
</dbReference>
<evidence type="ECO:0000256" key="1">
    <source>
        <dbReference type="ARBA" id="ARBA00005165"/>
    </source>
</evidence>
<evidence type="ECO:0000256" key="5">
    <source>
        <dbReference type="ARBA" id="ARBA00022977"/>
    </source>
</evidence>
<feature type="binding site" evidence="9">
    <location>
        <position position="110"/>
    </location>
    <ligand>
        <name>4-amino-2-methyl-5-(diphosphooxymethyl)pyrimidine</name>
        <dbReference type="ChEBI" id="CHEBI:57841"/>
    </ligand>
</feature>
<comment type="catalytic activity">
    <reaction evidence="8 9 10">
        <text>2-[(2R,5Z)-2-carboxy-4-methylthiazol-5(2H)-ylidene]ethyl phosphate + 4-amino-2-methyl-5-(diphosphooxymethyl)pyrimidine + 2 H(+) = thiamine phosphate + CO2 + diphosphate</text>
        <dbReference type="Rhea" id="RHEA:47844"/>
        <dbReference type="ChEBI" id="CHEBI:15378"/>
        <dbReference type="ChEBI" id="CHEBI:16526"/>
        <dbReference type="ChEBI" id="CHEBI:33019"/>
        <dbReference type="ChEBI" id="CHEBI:37575"/>
        <dbReference type="ChEBI" id="CHEBI:57841"/>
        <dbReference type="ChEBI" id="CHEBI:62899"/>
        <dbReference type="EC" id="2.5.1.3"/>
    </reaction>
</comment>
<feature type="binding site" evidence="9">
    <location>
        <begin position="186"/>
        <end position="187"/>
    </location>
    <ligand>
        <name>2-[(2R,5Z)-2-carboxy-4-methylthiazol-5(2H)-ylidene]ethyl phosphate</name>
        <dbReference type="ChEBI" id="CHEBI:62899"/>
    </ligand>
</feature>
<dbReference type="GO" id="GO:0004789">
    <property type="term" value="F:thiamine-phosphate diphosphorylase activity"/>
    <property type="evidence" value="ECO:0007669"/>
    <property type="project" value="UniProtKB-UniRule"/>
</dbReference>
<dbReference type="InterPro" id="IPR013785">
    <property type="entry name" value="Aldolase_TIM"/>
</dbReference>
<comment type="catalytic activity">
    <reaction evidence="6 9 10">
        <text>4-methyl-5-(2-phosphooxyethyl)-thiazole + 4-amino-2-methyl-5-(diphosphooxymethyl)pyrimidine + H(+) = thiamine phosphate + diphosphate</text>
        <dbReference type="Rhea" id="RHEA:22328"/>
        <dbReference type="ChEBI" id="CHEBI:15378"/>
        <dbReference type="ChEBI" id="CHEBI:33019"/>
        <dbReference type="ChEBI" id="CHEBI:37575"/>
        <dbReference type="ChEBI" id="CHEBI:57841"/>
        <dbReference type="ChEBI" id="CHEBI:58296"/>
        <dbReference type="EC" id="2.5.1.3"/>
    </reaction>
</comment>